<feature type="region of interest" description="Disordered" evidence="1">
    <location>
        <begin position="148"/>
        <end position="175"/>
    </location>
</feature>
<name>A0A7W6E915_9HYPH</name>
<evidence type="ECO:0000313" key="3">
    <source>
        <dbReference type="EMBL" id="MBB3996997.1"/>
    </source>
</evidence>
<comment type="caution">
    <text evidence="3">The sequence shown here is derived from an EMBL/GenBank/DDBJ whole genome shotgun (WGS) entry which is preliminary data.</text>
</comment>
<dbReference type="InterPro" id="IPR010127">
    <property type="entry name" value="Phasin_subfam-1"/>
</dbReference>
<feature type="region of interest" description="Disordered" evidence="1">
    <location>
        <begin position="1"/>
        <end position="30"/>
    </location>
</feature>
<dbReference type="Proteomes" id="UP000542776">
    <property type="component" value="Unassembled WGS sequence"/>
</dbReference>
<reference evidence="3 4" key="1">
    <citation type="submission" date="2020-08" db="EMBL/GenBank/DDBJ databases">
        <title>Genomic Encyclopedia of Type Strains, Phase IV (KMG-IV): sequencing the most valuable type-strain genomes for metagenomic binning, comparative biology and taxonomic classification.</title>
        <authorList>
            <person name="Goeker M."/>
        </authorList>
    </citation>
    <scope>NUCLEOTIDE SEQUENCE [LARGE SCALE GENOMIC DNA]</scope>
    <source>
        <strain evidence="3 4">DSM 102238</strain>
    </source>
</reference>
<feature type="compositionally biased region" description="Polar residues" evidence="1">
    <location>
        <begin position="1"/>
        <end position="12"/>
    </location>
</feature>
<evidence type="ECO:0000313" key="4">
    <source>
        <dbReference type="Proteomes" id="UP000542776"/>
    </source>
</evidence>
<feature type="domain" description="Phasin" evidence="2">
    <location>
        <begin position="69"/>
        <end position="164"/>
    </location>
</feature>
<protein>
    <submittedName>
        <fullName evidence="3">Phasin</fullName>
    </submittedName>
</protein>
<accession>A0A7W6E915</accession>
<gene>
    <name evidence="3" type="ORF">GGR04_000818</name>
</gene>
<sequence>MSDTENFNSNEPGRQAYDQAQKAFDTMTDPKAYRDAQAAMGLDPAKMTEAFRTMTERSMEQSKDAYARMKTAADQATKTLESTMEHAHNGSLSLSKRAIEGLRAQAELNFAHLEKLASARSLSEIIEMQTSFVRRQVELATDQAKEMQQMSQSVARDVSQPAREAAEQASGKDAF</sequence>
<organism evidence="3 4">
    <name type="scientific">Aureimonas pseudogalii</name>
    <dbReference type="NCBI Taxonomy" id="1744844"/>
    <lineage>
        <taxon>Bacteria</taxon>
        <taxon>Pseudomonadati</taxon>
        <taxon>Pseudomonadota</taxon>
        <taxon>Alphaproteobacteria</taxon>
        <taxon>Hyphomicrobiales</taxon>
        <taxon>Aurantimonadaceae</taxon>
        <taxon>Aureimonas</taxon>
    </lineage>
</organism>
<evidence type="ECO:0000256" key="1">
    <source>
        <dbReference type="SAM" id="MobiDB-lite"/>
    </source>
</evidence>
<dbReference type="AlphaFoldDB" id="A0A7W6E915"/>
<dbReference type="EMBL" id="JACIEK010000001">
    <property type="protein sequence ID" value="MBB3996997.1"/>
    <property type="molecule type" value="Genomic_DNA"/>
</dbReference>
<dbReference type="InterPro" id="IPR018968">
    <property type="entry name" value="Phasin"/>
</dbReference>
<dbReference type="NCBIfam" id="TIGR01841">
    <property type="entry name" value="phasin"/>
    <property type="match status" value="1"/>
</dbReference>
<keyword evidence="4" id="KW-1185">Reference proteome</keyword>
<dbReference type="RefSeq" id="WP_183198099.1">
    <property type="nucleotide sequence ID" value="NZ_JACIEK010000001.1"/>
</dbReference>
<dbReference type="Pfam" id="PF09361">
    <property type="entry name" value="Phasin_2"/>
    <property type="match status" value="1"/>
</dbReference>
<proteinExistence type="predicted"/>
<evidence type="ECO:0000259" key="2">
    <source>
        <dbReference type="Pfam" id="PF09361"/>
    </source>
</evidence>